<gene>
    <name evidence="2" type="ORF">FB460_2165</name>
</gene>
<accession>A0A542ZD80</accession>
<evidence type="ECO:0000259" key="1">
    <source>
        <dbReference type="SMART" id="SM00829"/>
    </source>
</evidence>
<dbReference type="Proteomes" id="UP000316196">
    <property type="component" value="Unassembled WGS sequence"/>
</dbReference>
<dbReference type="AlphaFoldDB" id="A0A542ZD80"/>
<keyword evidence="3" id="KW-1185">Reference proteome</keyword>
<proteinExistence type="predicted"/>
<dbReference type="SUPFAM" id="SSF51735">
    <property type="entry name" value="NAD(P)-binding Rossmann-fold domains"/>
    <property type="match status" value="1"/>
</dbReference>
<dbReference type="PANTHER" id="PTHR45033:SF3">
    <property type="entry name" value="DEHYDROGENASE, PUTATIVE (AFU_ORTHOLOGUE AFUA_2G13270)-RELATED"/>
    <property type="match status" value="1"/>
</dbReference>
<dbReference type="Gene3D" id="3.40.50.720">
    <property type="entry name" value="NAD(P)-binding Rossmann-like Domain"/>
    <property type="match status" value="1"/>
</dbReference>
<protein>
    <submittedName>
        <fullName evidence="2">NADPH:quinone reductase-like Zn-dependent oxidoreductase</fullName>
    </submittedName>
</protein>
<dbReference type="GO" id="GO:0016491">
    <property type="term" value="F:oxidoreductase activity"/>
    <property type="evidence" value="ECO:0007669"/>
    <property type="project" value="InterPro"/>
</dbReference>
<dbReference type="InterPro" id="IPR020843">
    <property type="entry name" value="ER"/>
</dbReference>
<comment type="caution">
    <text evidence="2">The sequence shown here is derived from an EMBL/GenBank/DDBJ whole genome shotgun (WGS) entry which is preliminary data.</text>
</comment>
<dbReference type="InterPro" id="IPR052711">
    <property type="entry name" value="Zinc_ADH-like"/>
</dbReference>
<dbReference type="InterPro" id="IPR011032">
    <property type="entry name" value="GroES-like_sf"/>
</dbReference>
<evidence type="ECO:0000313" key="3">
    <source>
        <dbReference type="Proteomes" id="UP000316196"/>
    </source>
</evidence>
<dbReference type="Pfam" id="PF13602">
    <property type="entry name" value="ADH_zinc_N_2"/>
    <property type="match status" value="1"/>
</dbReference>
<dbReference type="RefSeq" id="WP_142094107.1">
    <property type="nucleotide sequence ID" value="NZ_BAAAMD010000002.1"/>
</dbReference>
<dbReference type="OrthoDB" id="9787435at2"/>
<evidence type="ECO:0000313" key="2">
    <source>
        <dbReference type="EMBL" id="TQL58304.1"/>
    </source>
</evidence>
<dbReference type="InterPro" id="IPR036291">
    <property type="entry name" value="NAD(P)-bd_dom_sf"/>
</dbReference>
<reference evidence="2 3" key="1">
    <citation type="submission" date="2019-06" db="EMBL/GenBank/DDBJ databases">
        <title>Sequencing the genomes of 1000 actinobacteria strains.</title>
        <authorList>
            <person name="Klenk H.-P."/>
        </authorList>
    </citation>
    <scope>NUCLEOTIDE SEQUENCE [LARGE SCALE GENOMIC DNA]</scope>
    <source>
        <strain evidence="2 3">DSM 8251</strain>
    </source>
</reference>
<dbReference type="Pfam" id="PF08240">
    <property type="entry name" value="ADH_N"/>
    <property type="match status" value="1"/>
</dbReference>
<feature type="domain" description="Enoyl reductase (ER)" evidence="1">
    <location>
        <begin position="13"/>
        <end position="320"/>
    </location>
</feature>
<sequence length="324" mass="34630">MKAWAASGFDADDPVSQLDLIHVDDRAPVEGWVRVRTRMASLNHHDLWSLRGVGLREEQLPMVLGTDVAGVTDDGDEVIVHAVIPSPDWSGEETLDPKRTLLSEKYPGTLAEYVYVPKRNLVPKPEGMSWATAASLPTAWLTAYKMLFSSAGVQPGDTVLVQGAGGGVATAAVQLAAATGIRAFVTSRSEERGQRAVDLGAADAFETGERLPVKVDAVLDTVGEATWSHSLKSLRPGGTLVLTGTTSGANPPKGELQRLFFQQLRVIGSTMGSVAQLHQVTDLVMHQHIEPTIDQTFAFADAKDAFARLESGHAFGKVLVEAEG</sequence>
<dbReference type="EMBL" id="VFOR01000002">
    <property type="protein sequence ID" value="TQL58304.1"/>
    <property type="molecule type" value="Genomic_DNA"/>
</dbReference>
<dbReference type="PANTHER" id="PTHR45033">
    <property type="match status" value="1"/>
</dbReference>
<dbReference type="InterPro" id="IPR013154">
    <property type="entry name" value="ADH-like_N"/>
</dbReference>
<dbReference type="Gene3D" id="3.90.180.10">
    <property type="entry name" value="Medium-chain alcohol dehydrogenases, catalytic domain"/>
    <property type="match status" value="1"/>
</dbReference>
<organism evidence="2 3">
    <name type="scientific">Propioniferax innocua</name>
    <dbReference type="NCBI Taxonomy" id="1753"/>
    <lineage>
        <taxon>Bacteria</taxon>
        <taxon>Bacillati</taxon>
        <taxon>Actinomycetota</taxon>
        <taxon>Actinomycetes</taxon>
        <taxon>Propionibacteriales</taxon>
        <taxon>Propionibacteriaceae</taxon>
        <taxon>Propioniferax</taxon>
    </lineage>
</organism>
<dbReference type="SUPFAM" id="SSF50129">
    <property type="entry name" value="GroES-like"/>
    <property type="match status" value="1"/>
</dbReference>
<dbReference type="SMART" id="SM00829">
    <property type="entry name" value="PKS_ER"/>
    <property type="match status" value="1"/>
</dbReference>
<name>A0A542ZD80_9ACTN</name>